<accession>A0A0G1HSU4</accession>
<organism evidence="1 2">
    <name type="scientific">Candidatus Collierbacteria bacterium GW2011_GWC2_44_18</name>
    <dbReference type="NCBI Taxonomy" id="1618392"/>
    <lineage>
        <taxon>Bacteria</taxon>
        <taxon>Candidatus Collieribacteriota</taxon>
    </lineage>
</organism>
<evidence type="ECO:0000313" key="2">
    <source>
        <dbReference type="Proteomes" id="UP000034172"/>
    </source>
</evidence>
<dbReference type="STRING" id="1618392.UW41_C0002G0014"/>
<proteinExistence type="predicted"/>
<dbReference type="Proteomes" id="UP000034172">
    <property type="component" value="Unassembled WGS sequence"/>
</dbReference>
<dbReference type="EMBL" id="LCIE01000002">
    <property type="protein sequence ID" value="KKT49738.1"/>
    <property type="molecule type" value="Genomic_DNA"/>
</dbReference>
<dbReference type="AlphaFoldDB" id="A0A0G1HSU4"/>
<evidence type="ECO:0000313" key="1">
    <source>
        <dbReference type="EMBL" id="KKT49738.1"/>
    </source>
</evidence>
<comment type="caution">
    <text evidence="1">The sequence shown here is derived from an EMBL/GenBank/DDBJ whole genome shotgun (WGS) entry which is preliminary data.</text>
</comment>
<reference evidence="1 2" key="1">
    <citation type="journal article" date="2015" name="Nature">
        <title>rRNA introns, odd ribosomes, and small enigmatic genomes across a large radiation of phyla.</title>
        <authorList>
            <person name="Brown C.T."/>
            <person name="Hug L.A."/>
            <person name="Thomas B.C."/>
            <person name="Sharon I."/>
            <person name="Castelle C.J."/>
            <person name="Singh A."/>
            <person name="Wilkins M.J."/>
            <person name="Williams K.H."/>
            <person name="Banfield J.F."/>
        </authorList>
    </citation>
    <scope>NUCLEOTIDE SEQUENCE [LARGE SCALE GENOMIC DNA]</scope>
</reference>
<protein>
    <submittedName>
        <fullName evidence="1">Uncharacterized protein</fullName>
    </submittedName>
</protein>
<gene>
    <name evidence="1" type="ORF">UW41_C0002G0014</name>
</gene>
<name>A0A0G1HSU4_9BACT</name>
<sequence>MSDEAFEFPDDLKKAAVKLEFGHTIFALLERKCVEFVAGFRESFNVSPEEWYGMSMFGPELTADIRQAGEAKSLLETMLTQDLAKGYSDRLDAIVIGYDVAFLAFAEGLILDNRLDPIETSQSPALTTQLYLGRILLNGRVWKLLVQDEHDVLGSKFSAASIDRHFHILA</sequence>